<evidence type="ECO:0000313" key="6">
    <source>
        <dbReference type="Proteomes" id="UP001165044"/>
    </source>
</evidence>
<keyword evidence="6" id="KW-1185">Reference proteome</keyword>
<dbReference type="Gene3D" id="3.40.190.10">
    <property type="entry name" value="Periplasmic binding protein-like II"/>
    <property type="match status" value="1"/>
</dbReference>
<dbReference type="Proteomes" id="UP001165044">
    <property type="component" value="Unassembled WGS sequence"/>
</dbReference>
<dbReference type="Pfam" id="PF00496">
    <property type="entry name" value="SBP_bac_5"/>
    <property type="match status" value="1"/>
</dbReference>
<dbReference type="PANTHER" id="PTHR30290">
    <property type="entry name" value="PERIPLASMIC BINDING COMPONENT OF ABC TRANSPORTER"/>
    <property type="match status" value="1"/>
</dbReference>
<dbReference type="Gene3D" id="3.10.105.10">
    <property type="entry name" value="Dipeptide-binding Protein, Domain 3"/>
    <property type="match status" value="1"/>
</dbReference>
<gene>
    <name evidence="5" type="ORF">GETHED_12650</name>
</gene>
<evidence type="ECO:0000313" key="5">
    <source>
        <dbReference type="EMBL" id="GLH66901.1"/>
    </source>
</evidence>
<dbReference type="SUPFAM" id="SSF53850">
    <property type="entry name" value="Periplasmic binding protein-like II"/>
    <property type="match status" value="1"/>
</dbReference>
<dbReference type="InterPro" id="IPR039424">
    <property type="entry name" value="SBP_5"/>
</dbReference>
<reference evidence="5" key="1">
    <citation type="journal article" date="2023" name="Antonie Van Leeuwenhoek">
        <title>Mesoterricola silvestris gen. nov., sp. nov., Mesoterricola sediminis sp. nov., Geothrix oryzae sp. nov., Geothrix edaphica sp. nov., Geothrix rubra sp. nov., and Geothrix limicola sp. nov., six novel members of Acidobacteriota isolated from soils.</title>
        <authorList>
            <person name="Itoh H."/>
            <person name="Sugisawa Y."/>
            <person name="Mise K."/>
            <person name="Xu Z."/>
            <person name="Kuniyasu M."/>
            <person name="Ushijima N."/>
            <person name="Kawano K."/>
            <person name="Kobayashi E."/>
            <person name="Shiratori Y."/>
            <person name="Masuda Y."/>
            <person name="Senoo K."/>
        </authorList>
    </citation>
    <scope>NUCLEOTIDE SEQUENCE</scope>
    <source>
        <strain evidence="5">Red802</strain>
    </source>
</reference>
<sequence length="521" mass="58377">MRWPSLLLITCLFCGLGAAEPIRVAVDGWTTLNPLLMTRDTDGEAVDLVFDRLVTMDAEGTFIPGLLQGWTVLKGGREVVLDLRPGMTWQDGTPIEAEDLVFTWKSLRMPQIRAIADTAGGVASLDSLVAEGPLRVRIHLSRARGTLLSDLYNFIPVPRRHYQLGAKPQSAPVNFQPVGSGPYRIVGRATTTHLRLELWPGYKGAHPGTWPAFEFMDSSNEKNLTQALLDHRYHYALVGGLPHYLVRKGARAGGRLQAYSVPQAAFGAFFLNCDPKLSLLGDPALRHALAELVPWQELARARRFFPARLASAFWPPENWAHDDTPRPLPQSGRAVAILEAAGWRLGKDGLRHDDRGRPLSLVAYEQVTSIRRSTAQLLSEEAAKVGMHIEVRRLPFESLTEKSMNHDGDIWSYGWTTSLDPDVDAPLFTSEGYRTKANVSSYLNPEVDRLFEEGRYTLDRVSRRKIYLKLSEIIWRDKPVIPLNYILVRVLADARLRGVSFNVLGQAYGFWPGKRGWKLVE</sequence>
<organism evidence="5 6">
    <name type="scientific">Geothrix edaphica</name>
    <dbReference type="NCBI Taxonomy" id="2927976"/>
    <lineage>
        <taxon>Bacteria</taxon>
        <taxon>Pseudomonadati</taxon>
        <taxon>Acidobacteriota</taxon>
        <taxon>Holophagae</taxon>
        <taxon>Holophagales</taxon>
        <taxon>Holophagaceae</taxon>
        <taxon>Geothrix</taxon>
    </lineage>
</organism>
<dbReference type="PIRSF" id="PIRSF002741">
    <property type="entry name" value="MppA"/>
    <property type="match status" value="1"/>
</dbReference>
<dbReference type="Gene3D" id="3.90.76.10">
    <property type="entry name" value="Dipeptide-binding Protein, Domain 1"/>
    <property type="match status" value="1"/>
</dbReference>
<feature type="chain" id="PRO_5046537282" description="Solute-binding protein family 5 domain-containing protein" evidence="3">
    <location>
        <begin position="19"/>
        <end position="521"/>
    </location>
</feature>
<evidence type="ECO:0000256" key="2">
    <source>
        <dbReference type="ARBA" id="ARBA00022729"/>
    </source>
</evidence>
<evidence type="ECO:0000256" key="3">
    <source>
        <dbReference type="SAM" id="SignalP"/>
    </source>
</evidence>
<dbReference type="InterPro" id="IPR000914">
    <property type="entry name" value="SBP_5_dom"/>
</dbReference>
<feature type="signal peptide" evidence="3">
    <location>
        <begin position="1"/>
        <end position="18"/>
    </location>
</feature>
<dbReference type="RefSeq" id="WP_285607612.1">
    <property type="nucleotide sequence ID" value="NZ_BSDC01000001.1"/>
</dbReference>
<evidence type="ECO:0000259" key="4">
    <source>
        <dbReference type="Pfam" id="PF00496"/>
    </source>
</evidence>
<keyword evidence="2 3" id="KW-0732">Signal</keyword>
<evidence type="ECO:0000256" key="1">
    <source>
        <dbReference type="ARBA" id="ARBA00005695"/>
    </source>
</evidence>
<name>A0ABQ5PX22_9BACT</name>
<protein>
    <recommendedName>
        <fullName evidence="4">Solute-binding protein family 5 domain-containing protein</fullName>
    </recommendedName>
</protein>
<dbReference type="EMBL" id="BSDC01000001">
    <property type="protein sequence ID" value="GLH66901.1"/>
    <property type="molecule type" value="Genomic_DNA"/>
</dbReference>
<accession>A0ABQ5PX22</accession>
<comment type="similarity">
    <text evidence="1">Belongs to the bacterial solute-binding protein 5 family.</text>
</comment>
<dbReference type="PANTHER" id="PTHR30290:SF38">
    <property type="entry name" value="D,D-DIPEPTIDE-BINDING PERIPLASMIC PROTEIN DDPA-RELATED"/>
    <property type="match status" value="1"/>
</dbReference>
<comment type="caution">
    <text evidence="5">The sequence shown here is derived from an EMBL/GenBank/DDBJ whole genome shotgun (WGS) entry which is preliminary data.</text>
</comment>
<feature type="domain" description="Solute-binding protein family 5" evidence="4">
    <location>
        <begin position="62"/>
        <end position="427"/>
    </location>
</feature>
<proteinExistence type="inferred from homology"/>
<dbReference type="InterPro" id="IPR030678">
    <property type="entry name" value="Peptide/Ni-bd"/>
</dbReference>